<dbReference type="Pfam" id="PF11227">
    <property type="entry name" value="DUF3025"/>
    <property type="match status" value="1"/>
</dbReference>
<comment type="caution">
    <text evidence="1">The sequence shown here is derived from an EMBL/GenBank/DDBJ whole genome shotgun (WGS) entry which is preliminary data.</text>
</comment>
<dbReference type="EMBL" id="BMYR01000005">
    <property type="protein sequence ID" value="GGW59584.1"/>
    <property type="molecule type" value="Genomic_DNA"/>
</dbReference>
<protein>
    <recommendedName>
        <fullName evidence="3">DUF3025 domain-containing protein</fullName>
    </recommendedName>
</protein>
<evidence type="ECO:0008006" key="3">
    <source>
        <dbReference type="Google" id="ProtNLM"/>
    </source>
</evidence>
<name>A0ABQ2WJG9_9ALTE</name>
<reference evidence="2" key="1">
    <citation type="journal article" date="2019" name="Int. J. Syst. Evol. Microbiol.">
        <title>The Global Catalogue of Microorganisms (GCM) 10K type strain sequencing project: providing services to taxonomists for standard genome sequencing and annotation.</title>
        <authorList>
            <consortium name="The Broad Institute Genomics Platform"/>
            <consortium name="The Broad Institute Genome Sequencing Center for Infectious Disease"/>
            <person name="Wu L."/>
            <person name="Ma J."/>
        </authorList>
    </citation>
    <scope>NUCLEOTIDE SEQUENCE [LARGE SCALE GENOMIC DNA]</scope>
    <source>
        <strain evidence="2">KCTC 23723</strain>
    </source>
</reference>
<gene>
    <name evidence="1" type="ORF">GCM10008111_14610</name>
</gene>
<accession>A0ABQ2WJG9</accession>
<evidence type="ECO:0000313" key="1">
    <source>
        <dbReference type="EMBL" id="GGW59584.1"/>
    </source>
</evidence>
<keyword evidence="2" id="KW-1185">Reference proteome</keyword>
<organism evidence="1 2">
    <name type="scientific">Alishewanella tabrizica</name>
    <dbReference type="NCBI Taxonomy" id="671278"/>
    <lineage>
        <taxon>Bacteria</taxon>
        <taxon>Pseudomonadati</taxon>
        <taxon>Pseudomonadota</taxon>
        <taxon>Gammaproteobacteria</taxon>
        <taxon>Alteromonadales</taxon>
        <taxon>Alteromonadaceae</taxon>
        <taxon>Alishewanella</taxon>
    </lineage>
</organism>
<dbReference type="InterPro" id="IPR021390">
    <property type="entry name" value="DUF3025"/>
</dbReference>
<evidence type="ECO:0000313" key="2">
    <source>
        <dbReference type="Proteomes" id="UP000634667"/>
    </source>
</evidence>
<dbReference type="Proteomes" id="UP000634667">
    <property type="component" value="Unassembled WGS sequence"/>
</dbReference>
<proteinExistence type="predicted"/>
<sequence length="218" mass="25550">MPFQFVDNDELSADGRYYETFIFETQRIPTRSENWHDMFGALIWCLFPKTKALLNSLHMAEIAQYGVKQRSKIRNKLTLLDECGVIIAIEPAAKPQQSLLIAQQWTESFWDARADWWHSIRPFVFGHAIYEMATKPFLGLTAKCWFIEVPAGFSQWSLTDSYTFLDEKLSKQIANSSLLLDNRQLTPLPLLGIPHWYADNTEQMFYRNTEYFRPLRQP</sequence>